<dbReference type="GO" id="GO:0006900">
    <property type="term" value="P:vesicle budding from membrane"/>
    <property type="evidence" value="ECO:0007669"/>
    <property type="project" value="TreeGrafter"/>
</dbReference>
<dbReference type="GO" id="GO:0005771">
    <property type="term" value="C:multivesicular body"/>
    <property type="evidence" value="ECO:0007669"/>
    <property type="project" value="TreeGrafter"/>
</dbReference>
<dbReference type="PANTHER" id="PTHR22761:SF96">
    <property type="entry name" value="BCDNA.GH08385"/>
    <property type="match status" value="1"/>
</dbReference>
<feature type="region of interest" description="Disordered" evidence="1">
    <location>
        <begin position="409"/>
        <end position="431"/>
    </location>
</feature>
<evidence type="ECO:0000313" key="3">
    <source>
        <dbReference type="Proteomes" id="UP000789570"/>
    </source>
</evidence>
<dbReference type="Pfam" id="PF25880">
    <property type="entry name" value="WHD_CHMP7_1st"/>
    <property type="match status" value="1"/>
</dbReference>
<proteinExistence type="predicted"/>
<name>A0A9N9FQ34_9GLOM</name>
<keyword evidence="3" id="KW-1185">Reference proteome</keyword>
<dbReference type="PANTHER" id="PTHR22761">
    <property type="entry name" value="CHARGED MULTIVESICULAR BODY PROTEIN"/>
    <property type="match status" value="1"/>
</dbReference>
<protein>
    <submittedName>
        <fullName evidence="2">5581_t:CDS:1</fullName>
    </submittedName>
</protein>
<dbReference type="InterPro" id="IPR005024">
    <property type="entry name" value="Snf7_fam"/>
</dbReference>
<sequence length="482" mass="54802">MKPANKVDIRDYLKRHPDLRVKDLDKEAWYWSDFSNQKNFNTKLFNEILKFWSNVLIETSKRGWLGEEILCINREGLEEIFSTYNGVSPAGLNCVIQELFISLELIPAENFRSSMSSNHSWSGWILQSLSWGLQKMMGSNNVLDAKKFVVMPTLKEAADRVLQHHEKNAIHGITDNLYTLTSFKAEYAALAVPGVVLSDTDLTMLVSYLEFEQRMLITEAWHGNEEKEDEIIIKMRSKKEKYLSKLEFTKSDRGIICIKETSKKLRKQVEDVEIKMADLNKKITGYLIRKQKVQAKYSLRQKKNLELILSKRMGSLDAIEGVLLKIQGAASDTEIIDMYGLGANALKGVLASEGITAESVDATMDKLQDALADQKEIDDAMKVNQTLIETSLEIDEDLEKELEALLEEEESIKSTPTKQPVPQPITESTVSQTIEESTVKNVIDEELKELELMFSEMEAAPRHTPRIVDSNSQKENIVLTSE</sequence>
<comment type="caution">
    <text evidence="2">The sequence shown here is derived from an EMBL/GenBank/DDBJ whole genome shotgun (WGS) entry which is preliminary data.</text>
</comment>
<dbReference type="AlphaFoldDB" id="A0A9N9FQ34"/>
<dbReference type="Proteomes" id="UP000789570">
    <property type="component" value="Unassembled WGS sequence"/>
</dbReference>
<dbReference type="Pfam" id="PF03357">
    <property type="entry name" value="Snf7"/>
    <property type="match status" value="1"/>
</dbReference>
<evidence type="ECO:0000313" key="2">
    <source>
        <dbReference type="EMBL" id="CAG8548489.1"/>
    </source>
</evidence>
<accession>A0A9N9FQ34</accession>
<dbReference type="EMBL" id="CAJVPQ010001373">
    <property type="protein sequence ID" value="CAG8548489.1"/>
    <property type="molecule type" value="Genomic_DNA"/>
</dbReference>
<dbReference type="GO" id="GO:0000815">
    <property type="term" value="C:ESCRT III complex"/>
    <property type="evidence" value="ECO:0007669"/>
    <property type="project" value="TreeGrafter"/>
</dbReference>
<organism evidence="2 3">
    <name type="scientific">Funneliformis caledonium</name>
    <dbReference type="NCBI Taxonomy" id="1117310"/>
    <lineage>
        <taxon>Eukaryota</taxon>
        <taxon>Fungi</taxon>
        <taxon>Fungi incertae sedis</taxon>
        <taxon>Mucoromycota</taxon>
        <taxon>Glomeromycotina</taxon>
        <taxon>Glomeromycetes</taxon>
        <taxon>Glomerales</taxon>
        <taxon>Glomeraceae</taxon>
        <taxon>Funneliformis</taxon>
    </lineage>
</organism>
<evidence type="ECO:0000256" key="1">
    <source>
        <dbReference type="SAM" id="MobiDB-lite"/>
    </source>
</evidence>
<feature type="region of interest" description="Disordered" evidence="1">
    <location>
        <begin position="461"/>
        <end position="482"/>
    </location>
</feature>
<dbReference type="GO" id="GO:0009898">
    <property type="term" value="C:cytoplasmic side of plasma membrane"/>
    <property type="evidence" value="ECO:0007669"/>
    <property type="project" value="TreeGrafter"/>
</dbReference>
<dbReference type="OrthoDB" id="10250120at2759"/>
<dbReference type="GO" id="GO:0032511">
    <property type="term" value="P:late endosome to vacuole transport via multivesicular body sorting pathway"/>
    <property type="evidence" value="ECO:0007669"/>
    <property type="project" value="TreeGrafter"/>
</dbReference>
<feature type="compositionally biased region" description="Polar residues" evidence="1">
    <location>
        <begin position="469"/>
        <end position="482"/>
    </location>
</feature>
<dbReference type="Gene3D" id="6.10.140.1230">
    <property type="match status" value="1"/>
</dbReference>
<gene>
    <name evidence="2" type="ORF">FCALED_LOCUS5995</name>
</gene>
<reference evidence="2" key="1">
    <citation type="submission" date="2021-06" db="EMBL/GenBank/DDBJ databases">
        <authorList>
            <person name="Kallberg Y."/>
            <person name="Tangrot J."/>
            <person name="Rosling A."/>
        </authorList>
    </citation>
    <scope>NUCLEOTIDE SEQUENCE</scope>
    <source>
        <strain evidence="2">UK204</strain>
    </source>
</reference>
<feature type="compositionally biased region" description="Polar residues" evidence="1">
    <location>
        <begin position="414"/>
        <end position="431"/>
    </location>
</feature>